<dbReference type="Pfam" id="PF06463">
    <property type="entry name" value="Mob_synth_C"/>
    <property type="match status" value="1"/>
</dbReference>
<keyword evidence="6 12" id="KW-0408">Iron</keyword>
<keyword evidence="3 12" id="KW-0949">S-adenosyl-L-methionine</keyword>
<reference evidence="15" key="1">
    <citation type="submission" date="2016-01" db="EMBL/GenBank/DDBJ databases">
        <title>Draft genome of Chromobacterium sp. F49.</title>
        <authorList>
            <person name="Hong K.W."/>
        </authorList>
    </citation>
    <scope>NUCLEOTIDE SEQUENCE [LARGE SCALE GENOMIC DNA]</scope>
    <source>
        <strain evidence="15">CN10</strain>
    </source>
</reference>
<dbReference type="UniPathway" id="UPA00344"/>
<comment type="function">
    <text evidence="12">Catalyzes the cyclization of GTP to (8S)-3',8-cyclo-7,8-dihydroguanosine 5'-triphosphate.</text>
</comment>
<keyword evidence="2 12" id="KW-0004">4Fe-4S</keyword>
<evidence type="ECO:0000256" key="1">
    <source>
        <dbReference type="ARBA" id="ARBA00012167"/>
    </source>
</evidence>
<comment type="pathway">
    <text evidence="12">Cofactor biosynthesis; molybdopterin biosynthesis.</text>
</comment>
<dbReference type="SFLD" id="SFLDG01386">
    <property type="entry name" value="main_SPASM_domain-containing"/>
    <property type="match status" value="1"/>
</dbReference>
<dbReference type="SFLD" id="SFLDG01067">
    <property type="entry name" value="SPASM/twitch_domain_containing"/>
    <property type="match status" value="1"/>
</dbReference>
<dbReference type="InterPro" id="IPR000385">
    <property type="entry name" value="MoaA_NifB_PqqE_Fe-S-bd_CS"/>
</dbReference>
<feature type="binding site" evidence="12">
    <location>
        <position position="95"/>
    </location>
    <ligand>
        <name>GTP</name>
        <dbReference type="ChEBI" id="CHEBI:37565"/>
    </ligand>
</feature>
<feature type="binding site" evidence="12">
    <location>
        <position position="255"/>
    </location>
    <ligand>
        <name>[4Fe-4S] cluster</name>
        <dbReference type="ChEBI" id="CHEBI:49883"/>
        <label>2</label>
        <note>4Fe-4S-substrate</note>
    </ligand>
</feature>
<dbReference type="OrthoDB" id="9763993at2"/>
<sequence length="324" mass="35764">MLADRFGRTIEYVRLSVTDRCDLRCSYCIPKGFKGFEEPENWLTFDEIERVIGAFARLGTRRVRLTGGEPLLRRNLPELAGRLSALPGLTDLSLTTNATQLARHAQALKDAGVSRLNISLDSLRRDCMADITGRDSLPAIMDGLMAAKDAGFAPIKLNMVAMRGVNDGDIEAMVGFCIEHGFVLRLIEAMPMGDTGRNAHYLDLQTVLPALRERFGLVPQSAELGGGPARYWSTPDGGFTLGVITPISQHFCATCNRVRLSVDGTLYMCLGQEERYELRPLLRAGCSDAELEAAIRAAIELKPEKHEFREKPDKIVRFMSMTGG</sequence>
<feature type="binding site" evidence="12">
    <location>
        <position position="28"/>
    </location>
    <ligand>
        <name>[4Fe-4S] cluster</name>
        <dbReference type="ChEBI" id="CHEBI:49883"/>
        <label>1</label>
        <note>4Fe-4S-S-AdoMet</note>
    </ligand>
</feature>
<feature type="binding site" evidence="12">
    <location>
        <position position="119"/>
    </location>
    <ligand>
        <name>S-adenosyl-L-methionine</name>
        <dbReference type="ChEBI" id="CHEBI:59789"/>
    </ligand>
</feature>
<dbReference type="GO" id="GO:0046872">
    <property type="term" value="F:metal ion binding"/>
    <property type="evidence" value="ECO:0007669"/>
    <property type="project" value="UniProtKB-KW"/>
</dbReference>
<dbReference type="Gene3D" id="3.20.20.70">
    <property type="entry name" value="Aldolase class I"/>
    <property type="match status" value="1"/>
</dbReference>
<feature type="binding site" evidence="12">
    <location>
        <position position="25"/>
    </location>
    <ligand>
        <name>[4Fe-4S] cluster</name>
        <dbReference type="ChEBI" id="CHEBI:49883"/>
        <label>1</label>
        <note>4Fe-4S-S-AdoMet</note>
    </ligand>
</feature>
<dbReference type="CDD" id="cd21117">
    <property type="entry name" value="Twitch_MoaA"/>
    <property type="match status" value="1"/>
</dbReference>
<dbReference type="InterPro" id="IPR058240">
    <property type="entry name" value="rSAM_sf"/>
</dbReference>
<accession>A0A163DFS8</accession>
<keyword evidence="8 12" id="KW-0342">GTP-binding</keyword>
<dbReference type="GO" id="GO:0006777">
    <property type="term" value="P:Mo-molybdopterin cofactor biosynthetic process"/>
    <property type="evidence" value="ECO:0007669"/>
    <property type="project" value="UniProtKB-UniRule"/>
</dbReference>
<keyword evidence="5 12" id="KW-0547">Nucleotide-binding</keyword>
<dbReference type="CDD" id="cd01335">
    <property type="entry name" value="Radical_SAM"/>
    <property type="match status" value="1"/>
</dbReference>
<gene>
    <name evidence="12" type="primary">moaA</name>
    <name evidence="14" type="ORF">AVW16_06080</name>
</gene>
<feature type="binding site" evidence="12">
    <location>
        <position position="68"/>
    </location>
    <ligand>
        <name>S-adenosyl-L-methionine</name>
        <dbReference type="ChEBI" id="CHEBI:59789"/>
    </ligand>
</feature>
<organism evidence="14 15">
    <name type="scientific">Crenobacter luteus</name>
    <dbReference type="NCBI Taxonomy" id="1452487"/>
    <lineage>
        <taxon>Bacteria</taxon>
        <taxon>Pseudomonadati</taxon>
        <taxon>Pseudomonadota</taxon>
        <taxon>Betaproteobacteria</taxon>
        <taxon>Neisseriales</taxon>
        <taxon>Neisseriaceae</taxon>
        <taxon>Crenobacter</taxon>
    </lineage>
</organism>
<dbReference type="HAMAP" id="MF_01225_B">
    <property type="entry name" value="MoaA_B"/>
    <property type="match status" value="1"/>
</dbReference>
<feature type="binding site" evidence="12">
    <location>
        <position position="269"/>
    </location>
    <ligand>
        <name>[4Fe-4S] cluster</name>
        <dbReference type="ChEBI" id="CHEBI:49883"/>
        <label>2</label>
        <note>4Fe-4S-substrate</note>
    </ligand>
</feature>
<evidence type="ECO:0000256" key="2">
    <source>
        <dbReference type="ARBA" id="ARBA00022485"/>
    </source>
</evidence>
<dbReference type="GO" id="GO:0005525">
    <property type="term" value="F:GTP binding"/>
    <property type="evidence" value="ECO:0007669"/>
    <property type="project" value="UniProtKB-UniRule"/>
</dbReference>
<comment type="similarity">
    <text evidence="12">Belongs to the radical SAM superfamily. MoaA family.</text>
</comment>
<dbReference type="Proteomes" id="UP000076625">
    <property type="component" value="Unassembled WGS sequence"/>
</dbReference>
<dbReference type="PANTHER" id="PTHR22960">
    <property type="entry name" value="MOLYBDOPTERIN COFACTOR SYNTHESIS PROTEIN A"/>
    <property type="match status" value="1"/>
</dbReference>
<dbReference type="EMBL" id="LQQU01000006">
    <property type="protein sequence ID" value="KZE34587.1"/>
    <property type="molecule type" value="Genomic_DNA"/>
</dbReference>
<keyword evidence="7 12" id="KW-0411">Iron-sulfur</keyword>
<evidence type="ECO:0000256" key="3">
    <source>
        <dbReference type="ARBA" id="ARBA00022691"/>
    </source>
</evidence>
<feature type="binding site" evidence="12">
    <location>
        <position position="64"/>
    </location>
    <ligand>
        <name>GTP</name>
        <dbReference type="ChEBI" id="CHEBI:37565"/>
    </ligand>
</feature>
<evidence type="ECO:0000313" key="14">
    <source>
        <dbReference type="EMBL" id="KZE34587.1"/>
    </source>
</evidence>
<comment type="subunit">
    <text evidence="12">Monomer and homodimer.</text>
</comment>
<keyword evidence="10 12" id="KW-0456">Lyase</keyword>
<keyword evidence="9 12" id="KW-0501">Molybdenum cofactor biosynthesis</keyword>
<evidence type="ECO:0000256" key="7">
    <source>
        <dbReference type="ARBA" id="ARBA00023014"/>
    </source>
</evidence>
<dbReference type="InterPro" id="IPR013785">
    <property type="entry name" value="Aldolase_TIM"/>
</dbReference>
<dbReference type="RefSeq" id="WP_066610050.1">
    <property type="nucleotide sequence ID" value="NZ_LQQU01000006.1"/>
</dbReference>
<dbReference type="NCBIfam" id="TIGR02666">
    <property type="entry name" value="moaA"/>
    <property type="match status" value="1"/>
</dbReference>
<feature type="binding site" evidence="12">
    <location>
        <begin position="257"/>
        <end position="259"/>
    </location>
    <ligand>
        <name>GTP</name>
        <dbReference type="ChEBI" id="CHEBI:37565"/>
    </ligand>
</feature>
<feature type="binding site" evidence="12">
    <location>
        <position position="21"/>
    </location>
    <ligand>
        <name>[4Fe-4S] cluster</name>
        <dbReference type="ChEBI" id="CHEBI:49883"/>
        <label>1</label>
        <note>4Fe-4S-S-AdoMet</note>
    </ligand>
</feature>
<dbReference type="PANTHER" id="PTHR22960:SF0">
    <property type="entry name" value="MOLYBDENUM COFACTOR BIOSYNTHESIS PROTEIN 1"/>
    <property type="match status" value="1"/>
</dbReference>
<keyword evidence="15" id="KW-1185">Reference proteome</keyword>
<dbReference type="InterPro" id="IPR006638">
    <property type="entry name" value="Elp3/MiaA/NifB-like_rSAM"/>
</dbReference>
<dbReference type="PROSITE" id="PS01305">
    <property type="entry name" value="MOAA_NIFB_PQQE"/>
    <property type="match status" value="1"/>
</dbReference>
<dbReference type="GO" id="GO:0061799">
    <property type="term" value="F:cyclic pyranopterin monophosphate synthase activity"/>
    <property type="evidence" value="ECO:0007669"/>
    <property type="project" value="TreeGrafter"/>
</dbReference>
<dbReference type="InterPro" id="IPR010505">
    <property type="entry name" value="MoaA_twitch"/>
</dbReference>
<protein>
    <recommendedName>
        <fullName evidence="1 12">GTP 3',8-cyclase</fullName>
        <ecNumber evidence="1 12">4.1.99.22</ecNumber>
    </recommendedName>
    <alternativeName>
        <fullName evidence="12">Molybdenum cofactor biosynthesis protein A</fullName>
    </alternativeName>
</protein>
<dbReference type="Pfam" id="PF04055">
    <property type="entry name" value="Radical_SAM"/>
    <property type="match status" value="1"/>
</dbReference>
<proteinExistence type="inferred from homology"/>
<dbReference type="GO" id="GO:1904047">
    <property type="term" value="F:S-adenosyl-L-methionine binding"/>
    <property type="evidence" value="ECO:0007669"/>
    <property type="project" value="UniProtKB-UniRule"/>
</dbReference>
<dbReference type="GO" id="GO:0051539">
    <property type="term" value="F:4 iron, 4 sulfur cluster binding"/>
    <property type="evidence" value="ECO:0007669"/>
    <property type="project" value="UniProtKB-UniRule"/>
</dbReference>
<dbReference type="SMART" id="SM00729">
    <property type="entry name" value="Elp3"/>
    <property type="match status" value="1"/>
</dbReference>
<feature type="domain" description="Radical SAM core" evidence="13">
    <location>
        <begin position="5"/>
        <end position="228"/>
    </location>
</feature>
<feature type="binding site" evidence="12">
    <location>
        <position position="14"/>
    </location>
    <ligand>
        <name>GTP</name>
        <dbReference type="ChEBI" id="CHEBI:37565"/>
    </ligand>
</feature>
<dbReference type="EC" id="4.1.99.22" evidence="1 12"/>
<dbReference type="SFLD" id="SFLDG01383">
    <property type="entry name" value="cyclic_pyranopterin_phosphate"/>
    <property type="match status" value="1"/>
</dbReference>
<dbReference type="InterPro" id="IPR007197">
    <property type="entry name" value="rSAM"/>
</dbReference>
<evidence type="ECO:0000256" key="12">
    <source>
        <dbReference type="HAMAP-Rule" id="MF_01225"/>
    </source>
</evidence>
<evidence type="ECO:0000256" key="11">
    <source>
        <dbReference type="ARBA" id="ARBA00048697"/>
    </source>
</evidence>
<dbReference type="SFLD" id="SFLDS00029">
    <property type="entry name" value="Radical_SAM"/>
    <property type="match status" value="1"/>
</dbReference>
<evidence type="ECO:0000256" key="5">
    <source>
        <dbReference type="ARBA" id="ARBA00022741"/>
    </source>
</evidence>
<dbReference type="InterPro" id="IPR013483">
    <property type="entry name" value="MoaA"/>
</dbReference>
<feature type="binding site" evidence="12">
    <location>
        <position position="27"/>
    </location>
    <ligand>
        <name>S-adenosyl-L-methionine</name>
        <dbReference type="ChEBI" id="CHEBI:59789"/>
    </ligand>
</feature>
<evidence type="ECO:0000256" key="10">
    <source>
        <dbReference type="ARBA" id="ARBA00023239"/>
    </source>
</evidence>
<dbReference type="PROSITE" id="PS51918">
    <property type="entry name" value="RADICAL_SAM"/>
    <property type="match status" value="1"/>
</dbReference>
<comment type="catalytic activity">
    <reaction evidence="11 12">
        <text>GTP + AH2 + S-adenosyl-L-methionine = (8S)-3',8-cyclo-7,8-dihydroguanosine 5'-triphosphate + 5'-deoxyadenosine + L-methionine + A + H(+)</text>
        <dbReference type="Rhea" id="RHEA:49576"/>
        <dbReference type="ChEBI" id="CHEBI:13193"/>
        <dbReference type="ChEBI" id="CHEBI:15378"/>
        <dbReference type="ChEBI" id="CHEBI:17319"/>
        <dbReference type="ChEBI" id="CHEBI:17499"/>
        <dbReference type="ChEBI" id="CHEBI:37565"/>
        <dbReference type="ChEBI" id="CHEBI:57844"/>
        <dbReference type="ChEBI" id="CHEBI:59789"/>
        <dbReference type="ChEBI" id="CHEBI:131766"/>
        <dbReference type="EC" id="4.1.99.22"/>
    </reaction>
</comment>
<feature type="binding site" evidence="12">
    <location>
        <position position="156"/>
    </location>
    <ligand>
        <name>GTP</name>
        <dbReference type="ChEBI" id="CHEBI:37565"/>
    </ligand>
</feature>
<dbReference type="InterPro" id="IPR050105">
    <property type="entry name" value="MoCo_biosynth_MoaA/MoaC"/>
</dbReference>
<comment type="caution">
    <text evidence="14">The sequence shown here is derived from an EMBL/GenBank/DDBJ whole genome shotgun (WGS) entry which is preliminary data.</text>
</comment>
<feature type="binding site" evidence="12">
    <location>
        <position position="190"/>
    </location>
    <ligand>
        <name>S-adenosyl-L-methionine</name>
        <dbReference type="ChEBI" id="CHEBI:59789"/>
    </ligand>
</feature>
<evidence type="ECO:0000256" key="4">
    <source>
        <dbReference type="ARBA" id="ARBA00022723"/>
    </source>
</evidence>
<dbReference type="GO" id="GO:0061798">
    <property type="term" value="F:GTP 3',8'-cyclase activity"/>
    <property type="evidence" value="ECO:0007669"/>
    <property type="project" value="UniProtKB-UniRule"/>
</dbReference>
<name>A0A163DFS8_9NEIS</name>
<evidence type="ECO:0000256" key="8">
    <source>
        <dbReference type="ARBA" id="ARBA00023134"/>
    </source>
</evidence>
<keyword evidence="4 12" id="KW-0479">Metal-binding</keyword>
<dbReference type="SUPFAM" id="SSF102114">
    <property type="entry name" value="Radical SAM enzymes"/>
    <property type="match status" value="1"/>
</dbReference>
<evidence type="ECO:0000256" key="6">
    <source>
        <dbReference type="ARBA" id="ARBA00023004"/>
    </source>
</evidence>
<dbReference type="STRING" id="1452487.AVW16_06080"/>
<dbReference type="AlphaFoldDB" id="A0A163DFS8"/>
<evidence type="ECO:0000259" key="13">
    <source>
        <dbReference type="PROSITE" id="PS51918"/>
    </source>
</evidence>
<comment type="cofactor">
    <cofactor evidence="12">
        <name>[4Fe-4S] cluster</name>
        <dbReference type="ChEBI" id="CHEBI:49883"/>
    </cofactor>
    <text evidence="12">Binds 2 [4Fe-4S] clusters. Binds 1 [4Fe-4S] cluster coordinated with 3 cysteines and an exchangeable S-adenosyl-L-methionine and 1 [4Fe-4S] cluster coordinated with 3 cysteines and the GTP-derived substrate.</text>
</comment>
<dbReference type="InterPro" id="IPR040064">
    <property type="entry name" value="MoaA-like"/>
</dbReference>
<feature type="binding site" evidence="12">
    <location>
        <position position="252"/>
    </location>
    <ligand>
        <name>[4Fe-4S] cluster</name>
        <dbReference type="ChEBI" id="CHEBI:49883"/>
        <label>2</label>
        <note>4Fe-4S-substrate</note>
    </ligand>
</feature>
<evidence type="ECO:0000313" key="15">
    <source>
        <dbReference type="Proteomes" id="UP000076625"/>
    </source>
</evidence>
<evidence type="ECO:0000256" key="9">
    <source>
        <dbReference type="ARBA" id="ARBA00023150"/>
    </source>
</evidence>